<accession>A0ABT9QU77</accession>
<organism evidence="3 4">
    <name type="scientific">Streptosporangium lutulentum</name>
    <dbReference type="NCBI Taxonomy" id="1461250"/>
    <lineage>
        <taxon>Bacteria</taxon>
        <taxon>Bacillati</taxon>
        <taxon>Actinomycetota</taxon>
        <taxon>Actinomycetes</taxon>
        <taxon>Streptosporangiales</taxon>
        <taxon>Streptosporangiaceae</taxon>
        <taxon>Streptosporangium</taxon>
    </lineage>
</organism>
<proteinExistence type="predicted"/>
<evidence type="ECO:0000313" key="3">
    <source>
        <dbReference type="EMBL" id="MDP9850328.1"/>
    </source>
</evidence>
<keyword evidence="1" id="KW-0418">Kinase</keyword>
<dbReference type="RefSeq" id="WP_307569291.1">
    <property type="nucleotide sequence ID" value="NZ_JAUSQU010000002.1"/>
</dbReference>
<dbReference type="Proteomes" id="UP001225356">
    <property type="component" value="Unassembled WGS sequence"/>
</dbReference>
<evidence type="ECO:0000256" key="1">
    <source>
        <dbReference type="ARBA" id="ARBA00022527"/>
    </source>
</evidence>
<reference evidence="3 4" key="1">
    <citation type="submission" date="2023-07" db="EMBL/GenBank/DDBJ databases">
        <title>Sequencing the genomes of 1000 actinobacteria strains.</title>
        <authorList>
            <person name="Klenk H.-P."/>
        </authorList>
    </citation>
    <scope>NUCLEOTIDE SEQUENCE [LARGE SCALE GENOMIC DNA]</scope>
    <source>
        <strain evidence="3 4">DSM 46740</strain>
    </source>
</reference>
<keyword evidence="1" id="KW-0723">Serine/threonine-protein kinase</keyword>
<evidence type="ECO:0000259" key="2">
    <source>
        <dbReference type="Pfam" id="PF13581"/>
    </source>
</evidence>
<dbReference type="SUPFAM" id="SSF55874">
    <property type="entry name" value="ATPase domain of HSP90 chaperone/DNA topoisomerase II/histidine kinase"/>
    <property type="match status" value="1"/>
</dbReference>
<evidence type="ECO:0000313" key="4">
    <source>
        <dbReference type="Proteomes" id="UP001225356"/>
    </source>
</evidence>
<dbReference type="PANTHER" id="PTHR35526:SF3">
    <property type="entry name" value="ANTI-SIGMA-F FACTOR RSBW"/>
    <property type="match status" value="1"/>
</dbReference>
<dbReference type="Pfam" id="PF13581">
    <property type="entry name" value="HATPase_c_2"/>
    <property type="match status" value="1"/>
</dbReference>
<dbReference type="InterPro" id="IPR050267">
    <property type="entry name" value="Anti-sigma-factor_SerPK"/>
</dbReference>
<keyword evidence="1" id="KW-0808">Transferase</keyword>
<comment type="caution">
    <text evidence="3">The sequence shown here is derived from an EMBL/GenBank/DDBJ whole genome shotgun (WGS) entry which is preliminary data.</text>
</comment>
<protein>
    <submittedName>
        <fullName evidence="3">Anti-sigma regulatory factor (Ser/Thr protein kinase)</fullName>
    </submittedName>
</protein>
<dbReference type="PANTHER" id="PTHR35526">
    <property type="entry name" value="ANTI-SIGMA-F FACTOR RSBW-RELATED"/>
    <property type="match status" value="1"/>
</dbReference>
<gene>
    <name evidence="3" type="ORF">J2853_009624</name>
</gene>
<dbReference type="Gene3D" id="3.30.565.10">
    <property type="entry name" value="Histidine kinase-like ATPase, C-terminal domain"/>
    <property type="match status" value="1"/>
</dbReference>
<dbReference type="CDD" id="cd16936">
    <property type="entry name" value="HATPase_RsbW-like"/>
    <property type="match status" value="1"/>
</dbReference>
<sequence length="130" mass="13701">MAITITQVEKTFPGTPSQIPQARAWTLAALPAGCVRRDDVALVVSELVTNAVLHSASGQIGGAFIVRIEVTEAAIQLSVSDQGPALVPARRTPDESGRGLDLVAALADAYDVIDAPIGRTVRCRLTAERR</sequence>
<dbReference type="InterPro" id="IPR036890">
    <property type="entry name" value="HATPase_C_sf"/>
</dbReference>
<dbReference type="InterPro" id="IPR003594">
    <property type="entry name" value="HATPase_dom"/>
</dbReference>
<name>A0ABT9QU77_9ACTN</name>
<keyword evidence="4" id="KW-1185">Reference proteome</keyword>
<dbReference type="EMBL" id="JAUSQU010000002">
    <property type="protein sequence ID" value="MDP9850328.1"/>
    <property type="molecule type" value="Genomic_DNA"/>
</dbReference>
<feature type="domain" description="Histidine kinase/HSP90-like ATPase" evidence="2">
    <location>
        <begin position="12"/>
        <end position="123"/>
    </location>
</feature>